<dbReference type="FunFam" id="3.40.1690.10:FF:000001">
    <property type="entry name" value="Flagellar biosynthetic protein FlhB"/>
    <property type="match status" value="1"/>
</dbReference>
<evidence type="ECO:0000256" key="1">
    <source>
        <dbReference type="ARBA" id="ARBA00004651"/>
    </source>
</evidence>
<evidence type="ECO:0000313" key="13">
    <source>
        <dbReference type="EMBL" id="GEN30443.1"/>
    </source>
</evidence>
<keyword evidence="8 12" id="KW-0653">Protein transport</keyword>
<dbReference type="GO" id="GO:0005886">
    <property type="term" value="C:plasma membrane"/>
    <property type="evidence" value="ECO:0007669"/>
    <property type="project" value="UniProtKB-SubCell"/>
</dbReference>
<dbReference type="SUPFAM" id="SSF160544">
    <property type="entry name" value="EscU C-terminal domain-like"/>
    <property type="match status" value="1"/>
</dbReference>
<keyword evidence="4 12" id="KW-0813">Transport</keyword>
<keyword evidence="10 12" id="KW-0472">Membrane</keyword>
<keyword evidence="5 12" id="KW-1003">Cell membrane</keyword>
<keyword evidence="11 12" id="KW-1006">Bacterial flagellum protein export</keyword>
<evidence type="ECO:0000256" key="10">
    <source>
        <dbReference type="ARBA" id="ARBA00023136"/>
    </source>
</evidence>
<evidence type="ECO:0000256" key="5">
    <source>
        <dbReference type="ARBA" id="ARBA00022475"/>
    </source>
</evidence>
<keyword evidence="13" id="KW-0969">Cilium</keyword>
<evidence type="ECO:0000256" key="9">
    <source>
        <dbReference type="ARBA" id="ARBA00022989"/>
    </source>
</evidence>
<dbReference type="InterPro" id="IPR006136">
    <property type="entry name" value="FlhB"/>
</dbReference>
<dbReference type="PANTHER" id="PTHR30531:SF12">
    <property type="entry name" value="FLAGELLAR BIOSYNTHETIC PROTEIN FLHB"/>
    <property type="match status" value="1"/>
</dbReference>
<feature type="transmembrane region" description="Helical" evidence="12">
    <location>
        <begin position="156"/>
        <end position="174"/>
    </location>
</feature>
<organism evidence="13 14">
    <name type="scientific">Cerasibacillus quisquiliarum</name>
    <dbReference type="NCBI Taxonomy" id="227865"/>
    <lineage>
        <taxon>Bacteria</taxon>
        <taxon>Bacillati</taxon>
        <taxon>Bacillota</taxon>
        <taxon>Bacilli</taxon>
        <taxon>Bacillales</taxon>
        <taxon>Bacillaceae</taxon>
        <taxon>Cerasibacillus</taxon>
    </lineage>
</organism>
<protein>
    <recommendedName>
        <fullName evidence="3 12">Flagellar biosynthetic protein FlhB</fullName>
    </recommendedName>
</protein>
<dbReference type="NCBIfam" id="TIGR00328">
    <property type="entry name" value="flhB"/>
    <property type="match status" value="1"/>
</dbReference>
<comment type="caution">
    <text evidence="13">The sequence shown here is derived from an EMBL/GenBank/DDBJ whole genome shotgun (WGS) entry which is preliminary data.</text>
</comment>
<evidence type="ECO:0000256" key="6">
    <source>
        <dbReference type="ARBA" id="ARBA00022692"/>
    </source>
</evidence>
<dbReference type="EMBL" id="BJXW01000008">
    <property type="protein sequence ID" value="GEN30443.1"/>
    <property type="molecule type" value="Genomic_DNA"/>
</dbReference>
<dbReference type="Gene3D" id="3.40.1690.10">
    <property type="entry name" value="secretion proteins EscU"/>
    <property type="match status" value="1"/>
</dbReference>
<comment type="similarity">
    <text evidence="2 12">Belongs to the type III secretion exporter family.</text>
</comment>
<reference evidence="13 14" key="1">
    <citation type="submission" date="2019-07" db="EMBL/GenBank/DDBJ databases">
        <title>Whole genome shotgun sequence of Cerasibacillus quisquiliarum NBRC 102429.</title>
        <authorList>
            <person name="Hosoyama A."/>
            <person name="Uohara A."/>
            <person name="Ohji S."/>
            <person name="Ichikawa N."/>
        </authorList>
    </citation>
    <scope>NUCLEOTIDE SEQUENCE [LARGE SCALE GENOMIC DNA]</scope>
    <source>
        <strain evidence="13 14">NBRC 102429</strain>
    </source>
</reference>
<comment type="subcellular location">
    <subcellularLocation>
        <location evidence="1">Cell membrane</location>
        <topology evidence="1">Multi-pass membrane protein</topology>
    </subcellularLocation>
</comment>
<evidence type="ECO:0000313" key="14">
    <source>
        <dbReference type="Proteomes" id="UP000321491"/>
    </source>
</evidence>
<dbReference type="RefSeq" id="WP_246118037.1">
    <property type="nucleotide sequence ID" value="NZ_BJXW01000008.1"/>
</dbReference>
<keyword evidence="14" id="KW-1185">Reference proteome</keyword>
<feature type="transmembrane region" description="Helical" evidence="12">
    <location>
        <begin position="99"/>
        <end position="124"/>
    </location>
</feature>
<keyword evidence="13" id="KW-0282">Flagellum</keyword>
<accession>A0A511UYA7</accession>
<keyword evidence="7 12" id="KW-1005">Bacterial flagellum biogenesis</keyword>
<evidence type="ECO:0000256" key="7">
    <source>
        <dbReference type="ARBA" id="ARBA00022795"/>
    </source>
</evidence>
<feature type="transmembrane region" description="Helical" evidence="12">
    <location>
        <begin position="40"/>
        <end position="61"/>
    </location>
</feature>
<dbReference type="GO" id="GO:0009306">
    <property type="term" value="P:protein secretion"/>
    <property type="evidence" value="ECO:0007669"/>
    <property type="project" value="InterPro"/>
</dbReference>
<feature type="transmembrane region" description="Helical" evidence="12">
    <location>
        <begin position="198"/>
        <end position="218"/>
    </location>
</feature>
<dbReference type="AlphaFoldDB" id="A0A511UYA7"/>
<dbReference type="InterPro" id="IPR029025">
    <property type="entry name" value="T3SS_substrate_exporter_C"/>
</dbReference>
<evidence type="ECO:0000256" key="12">
    <source>
        <dbReference type="RuleBase" id="RU364091"/>
    </source>
</evidence>
<dbReference type="GO" id="GO:0044780">
    <property type="term" value="P:bacterial-type flagellum assembly"/>
    <property type="evidence" value="ECO:0007669"/>
    <property type="project" value="InterPro"/>
</dbReference>
<evidence type="ECO:0000256" key="11">
    <source>
        <dbReference type="ARBA" id="ARBA00023225"/>
    </source>
</evidence>
<proteinExistence type="inferred from homology"/>
<keyword evidence="13" id="KW-0966">Cell projection</keyword>
<dbReference type="Gene3D" id="6.10.250.2080">
    <property type="match status" value="1"/>
</dbReference>
<dbReference type="PANTHER" id="PTHR30531">
    <property type="entry name" value="FLAGELLAR BIOSYNTHETIC PROTEIN FLHB"/>
    <property type="match status" value="1"/>
</dbReference>
<sequence>MSKLIRLDLQFFAGEKTEKATPKKRQDERKKGKVAKSQDVNTGILLLFSFIILFVFGPHIVDGMMSLYHHAFTENIHRDITEQSIHEIFTNLTFMVAKWLLPIMVIAIIAGVAANLLQIGFLFTTEPLKFDLKKIDPIQGAKRIFSVRAFVELLKSLFKIIIIAAITFTVIWIYKDDMMMLAFKDVYGATAFFGKTTIIMGISASIGLLVLSVFDYAYQRYDYEKNMRMSKQDIKDEHKNIEGDPLIQSKIKEKQRQMAMQRMMSDVPEADVIITNPTHYAIALKYDEEKAPAPYVVAKGTDYLAQKIKEIAKAHRVITVENRPLARSLYHQTDIGECIPEQFFQAVAEVLAYVYRVDQKLGNKGRN</sequence>
<evidence type="ECO:0000256" key="8">
    <source>
        <dbReference type="ARBA" id="ARBA00022927"/>
    </source>
</evidence>
<dbReference type="PRINTS" id="PR00950">
    <property type="entry name" value="TYPE3IMSPROT"/>
</dbReference>
<dbReference type="InterPro" id="IPR006135">
    <property type="entry name" value="T3SS_substrate_exporter"/>
</dbReference>
<gene>
    <name evidence="12 13" type="primary">flhB</name>
    <name evidence="13" type="ORF">CQU01_06810</name>
</gene>
<keyword evidence="6 12" id="KW-0812">Transmembrane</keyword>
<dbReference type="Pfam" id="PF01312">
    <property type="entry name" value="Bac_export_2"/>
    <property type="match status" value="1"/>
</dbReference>
<comment type="function">
    <text evidence="12">Required for formation of the rod structure in the basal body of the flagellar apparatus. Together with FliI and FliH, may constitute the export apparatus of flagellin.</text>
</comment>
<evidence type="ECO:0000256" key="2">
    <source>
        <dbReference type="ARBA" id="ARBA00010690"/>
    </source>
</evidence>
<dbReference type="Proteomes" id="UP000321491">
    <property type="component" value="Unassembled WGS sequence"/>
</dbReference>
<evidence type="ECO:0000256" key="4">
    <source>
        <dbReference type="ARBA" id="ARBA00022448"/>
    </source>
</evidence>
<evidence type="ECO:0000256" key="3">
    <source>
        <dbReference type="ARBA" id="ARBA00021622"/>
    </source>
</evidence>
<keyword evidence="9 12" id="KW-1133">Transmembrane helix</keyword>
<name>A0A511UYA7_9BACI</name>